<accession>A0ABU1LF62</accession>
<organism evidence="2 3">
    <name type="scientific">Chryseobacterium geocarposphaerae</name>
    <dbReference type="NCBI Taxonomy" id="1416776"/>
    <lineage>
        <taxon>Bacteria</taxon>
        <taxon>Pseudomonadati</taxon>
        <taxon>Bacteroidota</taxon>
        <taxon>Flavobacteriia</taxon>
        <taxon>Flavobacteriales</taxon>
        <taxon>Weeksellaceae</taxon>
        <taxon>Chryseobacterium group</taxon>
        <taxon>Chryseobacterium</taxon>
    </lineage>
</organism>
<dbReference type="SUPFAM" id="SSF53756">
    <property type="entry name" value="UDP-Glycosyltransferase/glycogen phosphorylase"/>
    <property type="match status" value="1"/>
</dbReference>
<dbReference type="Gene3D" id="3.40.50.2000">
    <property type="entry name" value="Glycogen Phosphorylase B"/>
    <property type="match status" value="2"/>
</dbReference>
<proteinExistence type="predicted"/>
<dbReference type="PANTHER" id="PTHR12526:SF630">
    <property type="entry name" value="GLYCOSYLTRANSFERASE"/>
    <property type="match status" value="1"/>
</dbReference>
<feature type="domain" description="Glycosyl transferase family 1" evidence="1">
    <location>
        <begin position="207"/>
        <end position="358"/>
    </location>
</feature>
<protein>
    <submittedName>
        <fullName evidence="2">Glycosyltransferase involved in cell wall biosynthesis</fullName>
    </submittedName>
</protein>
<dbReference type="InterPro" id="IPR001296">
    <property type="entry name" value="Glyco_trans_1"/>
</dbReference>
<reference evidence="2 3" key="1">
    <citation type="submission" date="2023-07" db="EMBL/GenBank/DDBJ databases">
        <title>Sorghum-associated microbial communities from plants grown in Nebraska, USA.</title>
        <authorList>
            <person name="Schachtman D."/>
        </authorList>
    </citation>
    <scope>NUCLEOTIDE SEQUENCE [LARGE SCALE GENOMIC DNA]</scope>
    <source>
        <strain evidence="2 3">DS1709</strain>
    </source>
</reference>
<dbReference type="PANTHER" id="PTHR12526">
    <property type="entry name" value="GLYCOSYLTRANSFERASE"/>
    <property type="match status" value="1"/>
</dbReference>
<dbReference type="Proteomes" id="UP001184853">
    <property type="component" value="Unassembled WGS sequence"/>
</dbReference>
<dbReference type="Pfam" id="PF00534">
    <property type="entry name" value="Glycos_transf_1"/>
    <property type="match status" value="1"/>
</dbReference>
<name>A0ABU1LF62_9FLAO</name>
<dbReference type="CDD" id="cd03811">
    <property type="entry name" value="GT4_GT28_WabH-like"/>
    <property type="match status" value="1"/>
</dbReference>
<evidence type="ECO:0000313" key="2">
    <source>
        <dbReference type="EMBL" id="MDR6405367.1"/>
    </source>
</evidence>
<dbReference type="EMBL" id="JAVDQS010000005">
    <property type="protein sequence ID" value="MDR6405367.1"/>
    <property type="molecule type" value="Genomic_DNA"/>
</dbReference>
<evidence type="ECO:0000313" key="3">
    <source>
        <dbReference type="Proteomes" id="UP001184853"/>
    </source>
</evidence>
<evidence type="ECO:0000259" key="1">
    <source>
        <dbReference type="Pfam" id="PF00534"/>
    </source>
</evidence>
<comment type="caution">
    <text evidence="2">The sequence shown here is derived from an EMBL/GenBank/DDBJ whole genome shotgun (WGS) entry which is preliminary data.</text>
</comment>
<keyword evidence="3" id="KW-1185">Reference proteome</keyword>
<gene>
    <name evidence="2" type="ORF">J2781_002296</name>
</gene>
<dbReference type="RefSeq" id="WP_115982732.1">
    <property type="nucleotide sequence ID" value="NZ_JAVDQS010000005.1"/>
</dbReference>
<sequence>MSENKKTKVLFRHRSMEMGGVEKVVLSMLNHLNKDKFELTICLNINQGELRNEIPKDVRKVYLTDGKEDLSKNPVIQKLQLAKRKLKLNKAEKDPRIADRILNDKYDVEIATTYSVYKTVLNSTNKNSKKIAWLHSDLTLPGFDPYREDIFNSMKQFDYIIYGSQQCKDALDQKYPDVQFPPGRVVLNAIPIEELKVKAKAFIPELKKIPTFISVGRLHFRKGYRTLIETHKKLLDNGFIHHIDIIGDGEDYQILTKRIEELGVQDSFKLLGTQMNPYPYVQHADFYIMPSESEGWPLIIAETLILQKPILATAVGGIPEMIDHKITGYLTEYSEEGLYNGIKEFLTNKTLVENIQKNLTNIEERFDNKKIFDAVEEIIETVLRK</sequence>